<dbReference type="EMBL" id="CAUYUJ010019426">
    <property type="protein sequence ID" value="CAK0891088.1"/>
    <property type="molecule type" value="Genomic_DNA"/>
</dbReference>
<evidence type="ECO:0000313" key="2">
    <source>
        <dbReference type="EMBL" id="CAK0891088.1"/>
    </source>
</evidence>
<sequence>MVDSMSTKPKEHPTLVSEFVESTVTIISLVNSGELNMRVGKRVRMTVESIIQSRRKQVIKLYEQEGILAKMKFKAVPLQKYLKDNPEADVKEDGLIIRQCKLPGFTSLVECVLLRKGDEGVFDLELTSAQLMSKEETLDDGSALIRQDQIDKRFRNLGEKVMQPLMKAAEKATQYKPDSEGEAGRRPRGRPPKAINPEELLQEEGHYENMEKFDTHVSAIMDICGGSQVMFAVPDEMAKCITKAKAVVNNLDKCANHANAIEKKHGKKHSAPEEMKELLASSKRKTRNMTNFIQEFTKKKRDFEKLRELLSELNTDKVSVPPLFKVVVFVNCVCNFGVFKQFDQLREVMGSFTLDGDDFLLHRKPAERGEIISMVIETTMPRIFQALPSAASFEQGLDVLNTIHGYLEVVRKLEPLNVELEEHLKYLADATGQGADPDDLAMSDAIDALDAVAADDDSESALKASLVLKQWTSLKEHMETIKEARRKAVGPVQLLPKVVSMARDFMQSPPVRRNPDVFGQKITSALARALDRLAQDDFNSEASKALAMFARKCTEIINDVTKSIAADWAAKKLDIFISAKDKAGGEDWRNEVTALDKLMRPLYLGFVKFEGLGLLRPVHLQKLSKKAAEEVNECKKVVIGRMRLITTMVEICNTDFDVMEALHKMEDADPDLAPLLIEKFHAAELAMRNLPEPAEIPEEFVKKQKAFELAFGPRRIAMTQLDDLGEKLGEAFKTMLNVGPEEDDHDVKTASNTANGLHNKIVKLMRWSHDIPKWERTMELLLATTTCVRAATFFKMLRDDPDSAKADQKVGDIRAALGLLTEKAEQCIDIWGTYADDEALTCFAGWVANFHNALKAQTDIVVEMAKTESDELAEELKDGLASFTIESTQKEANSAKDLVETIFKKLKKLEDKLNLLDVSKDSAPGFARCTSEKDRAQDITIGWAVTTILAFKSVREKAAGLQSRMQLGKIYRENLKDATKERLDKMKVNDEMLAAIREILNIKVSGGEVEEVQGEEEKPSKRAKVAGGKGGGKGGRGGGKGGRGAKAA</sequence>
<feature type="compositionally biased region" description="Gly residues" evidence="1">
    <location>
        <begin position="1027"/>
        <end position="1048"/>
    </location>
</feature>
<comment type="caution">
    <text evidence="2">The sequence shown here is derived from an EMBL/GenBank/DDBJ whole genome shotgun (WGS) entry which is preliminary data.</text>
</comment>
<organism evidence="2 3">
    <name type="scientific">Prorocentrum cordatum</name>
    <dbReference type="NCBI Taxonomy" id="2364126"/>
    <lineage>
        <taxon>Eukaryota</taxon>
        <taxon>Sar</taxon>
        <taxon>Alveolata</taxon>
        <taxon>Dinophyceae</taxon>
        <taxon>Prorocentrales</taxon>
        <taxon>Prorocentraceae</taxon>
        <taxon>Prorocentrum</taxon>
    </lineage>
</organism>
<accession>A0ABN9WZE6</accession>
<evidence type="ECO:0000313" key="3">
    <source>
        <dbReference type="Proteomes" id="UP001189429"/>
    </source>
</evidence>
<dbReference type="Proteomes" id="UP001189429">
    <property type="component" value="Unassembled WGS sequence"/>
</dbReference>
<protein>
    <submittedName>
        <fullName evidence="2">Uncharacterized protein</fullName>
    </submittedName>
</protein>
<feature type="region of interest" description="Disordered" evidence="1">
    <location>
        <begin position="1008"/>
        <end position="1048"/>
    </location>
</feature>
<name>A0ABN9WZE6_9DINO</name>
<gene>
    <name evidence="2" type="ORF">PCOR1329_LOCUS71131</name>
</gene>
<reference evidence="2" key="1">
    <citation type="submission" date="2023-10" db="EMBL/GenBank/DDBJ databases">
        <authorList>
            <person name="Chen Y."/>
            <person name="Shah S."/>
            <person name="Dougan E. K."/>
            <person name="Thang M."/>
            <person name="Chan C."/>
        </authorList>
    </citation>
    <scope>NUCLEOTIDE SEQUENCE [LARGE SCALE GENOMIC DNA]</scope>
</reference>
<feature type="region of interest" description="Disordered" evidence="1">
    <location>
        <begin position="170"/>
        <end position="196"/>
    </location>
</feature>
<keyword evidence="3" id="KW-1185">Reference proteome</keyword>
<evidence type="ECO:0000256" key="1">
    <source>
        <dbReference type="SAM" id="MobiDB-lite"/>
    </source>
</evidence>
<proteinExistence type="predicted"/>